<dbReference type="SUPFAM" id="SSF81340">
    <property type="entry name" value="Clc chloride channel"/>
    <property type="match status" value="1"/>
</dbReference>
<evidence type="ECO:0000256" key="11">
    <source>
        <dbReference type="SAM" id="Phobius"/>
    </source>
</evidence>
<reference evidence="13 14" key="1">
    <citation type="submission" date="2019-08" db="EMBL/GenBank/DDBJ databases">
        <authorList>
            <person name="Luo N."/>
        </authorList>
    </citation>
    <scope>NUCLEOTIDE SEQUENCE [LARGE SCALE GENOMIC DNA]</scope>
    <source>
        <strain evidence="13 14">NCIMB 9442</strain>
    </source>
</reference>
<evidence type="ECO:0000256" key="1">
    <source>
        <dbReference type="ARBA" id="ARBA00004141"/>
    </source>
</evidence>
<sequence>ERRILMLAGAAGGLGAVFRAPLGGALTAIEVLYREDFESEALLPAVLSSVVSYSLFTFVFGTAPIFGIPRFSFTSALELPWYLLLSLACTASGWAYVRTFRVLKYSVFGKLRARVGIMWTTALGGVLMGLFGILYPPVLSDGYGWIEQAILGQLPVVTMVTILLGKTLATAVTLGSGMSGGMFAPALFVGGMTGGVVGFAAQDIQPDVVTQPGGYVLVGMAAFFAGIAHAPIGPLVMVCELTQGYGLLAPLMLSSAVCILVGRRTALYENQVENKFESPAHLQDATVNLLATMRVRDCYTRGRVAVVEENVTLKALTDIIANTRAFTFPVRGMHGRLNGLLAVQDVRGILYEADLFDLVLAGDLARPLTALTEDDDLYTALLAFVETDLSQLPVVSKDNEEDVLGLLERSDLFRAYSDSLKALREEQ</sequence>
<feature type="transmembrane region" description="Helical" evidence="11">
    <location>
        <begin position="79"/>
        <end position="97"/>
    </location>
</feature>
<evidence type="ECO:0000256" key="4">
    <source>
        <dbReference type="ARBA" id="ARBA00022989"/>
    </source>
</evidence>
<evidence type="ECO:0000256" key="9">
    <source>
        <dbReference type="ARBA" id="ARBA00023303"/>
    </source>
</evidence>
<feature type="non-terminal residue" evidence="13">
    <location>
        <position position="1"/>
    </location>
</feature>
<dbReference type="Proteomes" id="UP001194469">
    <property type="component" value="Unassembled WGS sequence"/>
</dbReference>
<dbReference type="SUPFAM" id="SSF54631">
    <property type="entry name" value="CBS-domain pair"/>
    <property type="match status" value="1"/>
</dbReference>
<keyword evidence="4 11" id="KW-1133">Transmembrane helix</keyword>
<dbReference type="SMART" id="SM00116">
    <property type="entry name" value="CBS"/>
    <property type="match status" value="2"/>
</dbReference>
<evidence type="ECO:0000256" key="3">
    <source>
        <dbReference type="ARBA" id="ARBA00022692"/>
    </source>
</evidence>
<evidence type="ECO:0000313" key="13">
    <source>
        <dbReference type="EMBL" id="MBG3877041.1"/>
    </source>
</evidence>
<keyword evidence="8" id="KW-0868">Chloride</keyword>
<dbReference type="RefSeq" id="WP_196609077.1">
    <property type="nucleotide sequence ID" value="NZ_VRYY01000213.1"/>
</dbReference>
<dbReference type="InterPro" id="IPR001807">
    <property type="entry name" value="ClC"/>
</dbReference>
<dbReference type="PANTHER" id="PTHR43427">
    <property type="entry name" value="CHLORIDE CHANNEL PROTEIN CLC-E"/>
    <property type="match status" value="1"/>
</dbReference>
<gene>
    <name evidence="13" type="ORF">FVW20_08455</name>
</gene>
<keyword evidence="14" id="KW-1185">Reference proteome</keyword>
<feature type="domain" description="CBS" evidence="12">
    <location>
        <begin position="364"/>
        <end position="423"/>
    </location>
</feature>
<keyword evidence="10" id="KW-0129">CBS domain</keyword>
<name>A0ABS0J3V0_9BACT</name>
<keyword evidence="7" id="KW-0869">Chloride channel</keyword>
<feature type="transmembrane region" description="Helical" evidence="11">
    <location>
        <begin position="43"/>
        <end position="67"/>
    </location>
</feature>
<protein>
    <submittedName>
        <fullName evidence="13">Chloride channel protein</fullName>
    </submittedName>
</protein>
<keyword evidence="9" id="KW-0407">Ion channel</keyword>
<dbReference type="EMBL" id="VRYY01000213">
    <property type="protein sequence ID" value="MBG3877041.1"/>
    <property type="molecule type" value="Genomic_DNA"/>
</dbReference>
<dbReference type="Gene3D" id="1.10.3080.10">
    <property type="entry name" value="Clc chloride channel"/>
    <property type="match status" value="1"/>
</dbReference>
<evidence type="ECO:0000256" key="2">
    <source>
        <dbReference type="ARBA" id="ARBA00022448"/>
    </source>
</evidence>
<evidence type="ECO:0000313" key="14">
    <source>
        <dbReference type="Proteomes" id="UP001194469"/>
    </source>
</evidence>
<dbReference type="Pfam" id="PF00571">
    <property type="entry name" value="CBS"/>
    <property type="match status" value="1"/>
</dbReference>
<dbReference type="PROSITE" id="PS51371">
    <property type="entry name" value="CBS"/>
    <property type="match status" value="1"/>
</dbReference>
<keyword evidence="2" id="KW-0813">Transport</keyword>
<evidence type="ECO:0000256" key="10">
    <source>
        <dbReference type="PROSITE-ProRule" id="PRU00703"/>
    </source>
</evidence>
<evidence type="ECO:0000256" key="8">
    <source>
        <dbReference type="ARBA" id="ARBA00023214"/>
    </source>
</evidence>
<comment type="caution">
    <text evidence="13">The sequence shown here is derived from an EMBL/GenBank/DDBJ whole genome shotgun (WGS) entry which is preliminary data.</text>
</comment>
<evidence type="ECO:0000259" key="12">
    <source>
        <dbReference type="PROSITE" id="PS51371"/>
    </source>
</evidence>
<accession>A0ABS0J3V0</accession>
<evidence type="ECO:0000256" key="5">
    <source>
        <dbReference type="ARBA" id="ARBA00023065"/>
    </source>
</evidence>
<organism evidence="13 14">
    <name type="scientific">Nitratidesulfovibrio oxamicus</name>
    <dbReference type="NCBI Taxonomy" id="32016"/>
    <lineage>
        <taxon>Bacteria</taxon>
        <taxon>Pseudomonadati</taxon>
        <taxon>Thermodesulfobacteriota</taxon>
        <taxon>Desulfovibrionia</taxon>
        <taxon>Desulfovibrionales</taxon>
        <taxon>Desulfovibrionaceae</taxon>
        <taxon>Nitratidesulfovibrio</taxon>
    </lineage>
</organism>
<comment type="subcellular location">
    <subcellularLocation>
        <location evidence="1">Membrane</location>
        <topology evidence="1">Multi-pass membrane protein</topology>
    </subcellularLocation>
</comment>
<keyword evidence="5" id="KW-0406">Ion transport</keyword>
<proteinExistence type="predicted"/>
<evidence type="ECO:0000256" key="7">
    <source>
        <dbReference type="ARBA" id="ARBA00023173"/>
    </source>
</evidence>
<dbReference type="Gene3D" id="3.10.580.10">
    <property type="entry name" value="CBS-domain"/>
    <property type="match status" value="1"/>
</dbReference>
<dbReference type="InterPro" id="IPR014743">
    <property type="entry name" value="Cl-channel_core"/>
</dbReference>
<feature type="transmembrane region" description="Helical" evidence="11">
    <location>
        <begin position="213"/>
        <end position="232"/>
    </location>
</feature>
<dbReference type="PANTHER" id="PTHR43427:SF6">
    <property type="entry name" value="CHLORIDE CHANNEL PROTEIN CLC-E"/>
    <property type="match status" value="1"/>
</dbReference>
<dbReference type="InterPro" id="IPR000644">
    <property type="entry name" value="CBS_dom"/>
</dbReference>
<dbReference type="CDD" id="cd00400">
    <property type="entry name" value="Voltage_gated_ClC"/>
    <property type="match status" value="1"/>
</dbReference>
<dbReference type="PRINTS" id="PR00762">
    <property type="entry name" value="CLCHANNEL"/>
</dbReference>
<evidence type="ECO:0000256" key="6">
    <source>
        <dbReference type="ARBA" id="ARBA00023136"/>
    </source>
</evidence>
<dbReference type="Pfam" id="PF00654">
    <property type="entry name" value="Voltage_CLC"/>
    <property type="match status" value="1"/>
</dbReference>
<keyword evidence="3 11" id="KW-0812">Transmembrane</keyword>
<feature type="transmembrane region" description="Helical" evidence="11">
    <location>
        <begin position="244"/>
        <end position="262"/>
    </location>
</feature>
<feature type="transmembrane region" description="Helical" evidence="11">
    <location>
        <begin position="150"/>
        <end position="169"/>
    </location>
</feature>
<keyword evidence="6 11" id="KW-0472">Membrane</keyword>
<feature type="transmembrane region" description="Helical" evidence="11">
    <location>
        <begin position="117"/>
        <end position="138"/>
    </location>
</feature>
<feature type="transmembrane region" description="Helical" evidence="11">
    <location>
        <begin position="181"/>
        <end position="201"/>
    </location>
</feature>
<dbReference type="InterPro" id="IPR050368">
    <property type="entry name" value="ClC-type_chloride_channel"/>
</dbReference>
<dbReference type="InterPro" id="IPR046342">
    <property type="entry name" value="CBS_dom_sf"/>
</dbReference>